<reference evidence="2 3" key="1">
    <citation type="journal article" date="2016" name="Mol. Biol. Evol.">
        <title>Comparative Genomics of Early-Diverging Mushroom-Forming Fungi Provides Insights into the Origins of Lignocellulose Decay Capabilities.</title>
        <authorList>
            <person name="Nagy L.G."/>
            <person name="Riley R."/>
            <person name="Tritt A."/>
            <person name="Adam C."/>
            <person name="Daum C."/>
            <person name="Floudas D."/>
            <person name="Sun H."/>
            <person name="Yadav J.S."/>
            <person name="Pangilinan J."/>
            <person name="Larsson K.H."/>
            <person name="Matsuura K."/>
            <person name="Barry K."/>
            <person name="Labutti K."/>
            <person name="Kuo R."/>
            <person name="Ohm R.A."/>
            <person name="Bhattacharya S.S."/>
            <person name="Shirouzu T."/>
            <person name="Yoshinaga Y."/>
            <person name="Martin F.M."/>
            <person name="Grigoriev I.V."/>
            <person name="Hibbett D.S."/>
        </authorList>
    </citation>
    <scope>NUCLEOTIDE SEQUENCE [LARGE SCALE GENOMIC DNA]</scope>
    <source>
        <strain evidence="2 3">CBS 109695</strain>
    </source>
</reference>
<keyword evidence="3" id="KW-1185">Reference proteome</keyword>
<evidence type="ECO:0000256" key="1">
    <source>
        <dbReference type="SAM" id="MobiDB-lite"/>
    </source>
</evidence>
<evidence type="ECO:0000313" key="3">
    <source>
        <dbReference type="Proteomes" id="UP000076532"/>
    </source>
</evidence>
<dbReference type="Proteomes" id="UP000076532">
    <property type="component" value="Unassembled WGS sequence"/>
</dbReference>
<name>A0A166QU93_9AGAM</name>
<protein>
    <submittedName>
        <fullName evidence="2">Uncharacterized protein</fullName>
    </submittedName>
</protein>
<evidence type="ECO:0000313" key="2">
    <source>
        <dbReference type="EMBL" id="KZP27548.1"/>
    </source>
</evidence>
<proteinExistence type="predicted"/>
<sequence>MVSIAKTSFRFPPYCVEQERKIAFPAGSRGFVYLANADEPHSSWQIRFRVTGSDSPEGFESGTDILLPNQRPWSVALRALGERQIAALWEVLVRDGSVGDTLVNSTHTFTNWYIQAPPRPPLRELLIHDGFDIVSLAEESKPGNGPKSKPLIHSLGQLFRINLEQQVLLFGFVGFGADSQFDRRTRSPLSVNVGRDRKNPYATHSAPTSTQPDTLALRIVEMSTPVATAEPNYAHLIPMPQVDDLVMRYTRAPEGIGKGVARTVGPRPWTLDARTTVQPVVQAILRGKSVR</sequence>
<organism evidence="2 3">
    <name type="scientific">Athelia psychrophila</name>
    <dbReference type="NCBI Taxonomy" id="1759441"/>
    <lineage>
        <taxon>Eukaryota</taxon>
        <taxon>Fungi</taxon>
        <taxon>Dikarya</taxon>
        <taxon>Basidiomycota</taxon>
        <taxon>Agaricomycotina</taxon>
        <taxon>Agaricomycetes</taxon>
        <taxon>Agaricomycetidae</taxon>
        <taxon>Atheliales</taxon>
        <taxon>Atheliaceae</taxon>
        <taxon>Athelia</taxon>
    </lineage>
</organism>
<gene>
    <name evidence="2" type="ORF">FIBSPDRAFT_928066</name>
</gene>
<dbReference type="EMBL" id="KV417508">
    <property type="protein sequence ID" value="KZP27548.1"/>
    <property type="molecule type" value="Genomic_DNA"/>
</dbReference>
<dbReference type="OrthoDB" id="2832959at2759"/>
<feature type="region of interest" description="Disordered" evidence="1">
    <location>
        <begin position="190"/>
        <end position="210"/>
    </location>
</feature>
<dbReference type="AlphaFoldDB" id="A0A166QU93"/>
<accession>A0A166QU93</accession>